<dbReference type="RefSeq" id="WP_058529742.1">
    <property type="nucleotide sequence ID" value="NZ_CAAAHZ010000009.1"/>
</dbReference>
<comment type="caution">
    <text evidence="1">The sequence shown here is derived from an EMBL/GenBank/DDBJ whole genome shotgun (WGS) entry which is preliminary data.</text>
</comment>
<dbReference type="InterPro" id="IPR009444">
    <property type="entry name" value="Conjugal_tfr_TraD_a-type"/>
</dbReference>
<dbReference type="Pfam" id="PF06412">
    <property type="entry name" value="TraD"/>
    <property type="match status" value="1"/>
</dbReference>
<evidence type="ECO:0000313" key="2">
    <source>
        <dbReference type="Proteomes" id="UP000054997"/>
    </source>
</evidence>
<keyword evidence="2" id="KW-1185">Reference proteome</keyword>
<dbReference type="Proteomes" id="UP000054997">
    <property type="component" value="Unassembled WGS sequence"/>
</dbReference>
<dbReference type="OrthoDB" id="5653691at2"/>
<reference evidence="1 2" key="1">
    <citation type="submission" date="2015-11" db="EMBL/GenBank/DDBJ databases">
        <title>Genomic analysis of 38 Legionella species identifies large and diverse effector repertoires.</title>
        <authorList>
            <person name="Burstein D."/>
            <person name="Amaro F."/>
            <person name="Zusman T."/>
            <person name="Lifshitz Z."/>
            <person name="Cohen O."/>
            <person name="Gilbert J.A."/>
            <person name="Pupko T."/>
            <person name="Shuman H.A."/>
            <person name="Segal G."/>
        </authorList>
    </citation>
    <scope>NUCLEOTIDE SEQUENCE [LARGE SCALE GENOMIC DNA]</scope>
    <source>
        <strain evidence="1 2">ATCC 49505</strain>
    </source>
</reference>
<organism evidence="1 2">
    <name type="scientific">Legionella londiniensis</name>
    <dbReference type="NCBI Taxonomy" id="45068"/>
    <lineage>
        <taxon>Bacteria</taxon>
        <taxon>Pseudomonadati</taxon>
        <taxon>Pseudomonadota</taxon>
        <taxon>Gammaproteobacteria</taxon>
        <taxon>Legionellales</taxon>
        <taxon>Legionellaceae</taxon>
        <taxon>Legionella</taxon>
    </lineage>
</organism>
<name>A0A0W0VJ74_9GAMM</name>
<dbReference type="AlphaFoldDB" id="A0A0W0VJ74"/>
<sequence length="87" mass="10159">MTILKQIEKERQLLVRCEKSLALEKLKKRKADTRHKIELGGLVIKSRMEQYNKATILGALDFVFNLIKKDNSYQMLFESIGENIFSN</sequence>
<evidence type="ECO:0000313" key="1">
    <source>
        <dbReference type="EMBL" id="KTD20135.1"/>
    </source>
</evidence>
<dbReference type="EMBL" id="LNYK01000030">
    <property type="protein sequence ID" value="KTD20135.1"/>
    <property type="molecule type" value="Genomic_DNA"/>
</dbReference>
<dbReference type="PATRIC" id="fig|45068.5.peg.1908"/>
<gene>
    <name evidence="1" type="ORF">Llon_1756</name>
</gene>
<accession>A0A0W0VJ74</accession>
<protein>
    <submittedName>
        <fullName evidence="1">Protein TraD</fullName>
    </submittedName>
</protein>
<proteinExistence type="predicted"/>
<dbReference type="STRING" id="45068.Llon_1756"/>